<evidence type="ECO:0008006" key="4">
    <source>
        <dbReference type="Google" id="ProtNLM"/>
    </source>
</evidence>
<comment type="caution">
    <text evidence="2">The sequence shown here is derived from an EMBL/GenBank/DDBJ whole genome shotgun (WGS) entry which is preliminary data.</text>
</comment>
<feature type="coiled-coil region" evidence="1">
    <location>
        <begin position="902"/>
        <end position="961"/>
    </location>
</feature>
<feature type="coiled-coil region" evidence="1">
    <location>
        <begin position="76"/>
        <end position="125"/>
    </location>
</feature>
<dbReference type="OrthoDB" id="367085at2759"/>
<evidence type="ECO:0000256" key="1">
    <source>
        <dbReference type="SAM" id="Coils"/>
    </source>
</evidence>
<dbReference type="VEuPathDB" id="PiroplasmaDB:BOVATA_048880"/>
<evidence type="ECO:0000313" key="3">
    <source>
        <dbReference type="Proteomes" id="UP000236319"/>
    </source>
</evidence>
<dbReference type="Proteomes" id="UP000236319">
    <property type="component" value="Unassembled WGS sequence"/>
</dbReference>
<keyword evidence="3" id="KW-1185">Reference proteome</keyword>
<reference evidence="2 3" key="1">
    <citation type="journal article" date="2017" name="BMC Genomics">
        <title>Whole-genome assembly of Babesia ovata and comparative genomics between closely related pathogens.</title>
        <authorList>
            <person name="Yamagishi J."/>
            <person name="Asada M."/>
            <person name="Hakimi H."/>
            <person name="Tanaka T.Q."/>
            <person name="Sugimoto C."/>
            <person name="Kawazu S."/>
        </authorList>
    </citation>
    <scope>NUCLEOTIDE SEQUENCE [LARGE SCALE GENOMIC DNA]</scope>
    <source>
        <strain evidence="2 3">Miyake</strain>
    </source>
</reference>
<dbReference type="EMBL" id="BDSA01000041">
    <property type="protein sequence ID" value="GBE63395.1"/>
    <property type="molecule type" value="Genomic_DNA"/>
</dbReference>
<sequence length="1367" mass="153422">MVRQPKKLTDCPENLRESIDWLIQVKHGNGNDGLGKLAEALRKLIGDAISSATTSLQHKSQKLSCSPNPQDPNSYCNELDKHIKSNQQKLNEAKNTNKDSNKSLISSLESQINDLKSKKDDCTKSHYMDEQRASSLEEEVHHGIDVIVKLTQFSGSEKSIETLINKEIERLEKQHKDCENCQKSHPSSDCPQHKKLEELRKKLETLQQNNKNSPRDLLNNLCTGLEKFLGYENGNYTGEGIVYSDLDRLCDGVMAFLHGVLESVKDDDNVTTYDNNHDINNVIRILHDSVGKGREAFGKALTQVRRKYVQEVTSQESKPLKEQLTKWTKTVEDIDTHINDNIITNVDKLDPALSDKIKRNIEPVQKVVAHLGGVGRDPNFTGHPEFVDEQLRIQRENVERVVNVECEELQRKVQLDFAKIFEQSKRLSRKREEEFGYVRYAVKQARDAFIEDFEGKYKSEIERYFMKIEETMTAIDTQNTTGGNSQLHKLATKIKDALDALDGQLNKGANAIGGAIDFAVTEVNIALRDLDGKVMEDLRQLESGITVTLNPLVEKSVSFFATFKKTKNAIEVAIDAVSTDIKKFKDLTNLDTFKNSAAPLLNAIGLDGKNAFEKLIAYFNDISAKVMTPLKDVIGAIGEGIRVGGIMRTELLKTAIRQSEAQLKEIQKLVDGSISNLDITAIPLDGKAIKIEGVTKLSETLKSQIPKLIATIQKITGSGGRLEAEAVKNLLKEIAKIPHAVAMHCHLVVQKVMDKIRSQIKQEITSVAGIVEEKVTQCSNLLENKEVNGQGGVVDKITGLQKLVNEFDGRIKQELQILKYKVDAAFKKKTTGVGVDSKNYNLETIMQDYHNHAHGKDSTSLKAKIAAIKTHLQNHFPTGIIPSGSKFNLTNNGPFHEYKGNKDAALASIESILQKIKELENLPDSVRENKYAANEIMQDLKTKLKEKIKYIEEKVKDADNALDRGIEAVDKVVNAAQKFTQNAIEDHRNAIIKRAREAFKFITSAVHSLFSASHAADLQALRALVDQQLREVQKIIDTDAVTGVKGLLQGLNGMRFGINKYGVPQFTTSPDKNLLQQIKKEAESHQSNTPIKDTFTKLAKAFHSYFTPIHSHIERQIKEQLEKLPDDKRTDENLNNLNTVNSNFDILLNHLKAEVTSPRHYIFDYTFDGHLNKLISSLTSLAPSQFANLRHPELLDAVGKGLQRFTDELKKAYVNTYDGGEEITWRKQGTTATVYTTHVSYNTELTEESQKGARVFLTILKMLCRDLHKLEDDCGGKWKTKHICEDENDEKSLGSFLKRLGYQVAKNQASKEGELKLSVNDYKGLDVHKKLKEELQNAAKNIAHITDCLSPKKSFDVLDILKSMLCV</sequence>
<protein>
    <recommendedName>
        <fullName evidence="4">Extracellular matrix-binding ebh</fullName>
    </recommendedName>
</protein>
<evidence type="ECO:0000313" key="2">
    <source>
        <dbReference type="EMBL" id="GBE63395.1"/>
    </source>
</evidence>
<accession>A0A2H6KK63</accession>
<gene>
    <name evidence="2" type="ORF">BOVATA_048880</name>
</gene>
<dbReference type="RefSeq" id="XP_028869638.1">
    <property type="nucleotide sequence ID" value="XM_029013805.1"/>
</dbReference>
<organism evidence="2 3">
    <name type="scientific">Babesia ovata</name>
    <dbReference type="NCBI Taxonomy" id="189622"/>
    <lineage>
        <taxon>Eukaryota</taxon>
        <taxon>Sar</taxon>
        <taxon>Alveolata</taxon>
        <taxon>Apicomplexa</taxon>
        <taxon>Aconoidasida</taxon>
        <taxon>Piroplasmida</taxon>
        <taxon>Babesiidae</taxon>
        <taxon>Babesia</taxon>
    </lineage>
</organism>
<proteinExistence type="predicted"/>
<name>A0A2H6KK63_9APIC</name>
<dbReference type="GeneID" id="39877165"/>
<keyword evidence="1" id="KW-0175">Coiled coil</keyword>